<sequence>MYKMMMRDVAPKNSVAKTSYANSYMWELGTRRECGIGRRWERRTRLDEFILWCRRRMLRELEDVLYNLPLIMSFSRLPLDLLYPL</sequence>
<evidence type="ECO:0000313" key="1">
    <source>
        <dbReference type="EMBL" id="EDO02335.1"/>
    </source>
</evidence>
<dbReference type="GeneID" id="5491065"/>
<dbReference type="EMBL" id="CH476625">
    <property type="protein sequence ID" value="EDO02335.1"/>
    <property type="molecule type" value="Genomic_DNA"/>
</dbReference>
<dbReference type="AlphaFoldDB" id="A7EHL9"/>
<dbReference type="KEGG" id="ssl:SS1G_04811"/>
<gene>
    <name evidence="1" type="ORF">SS1G_04811</name>
</gene>
<evidence type="ECO:0000313" key="2">
    <source>
        <dbReference type="Proteomes" id="UP000001312"/>
    </source>
</evidence>
<accession>A7EHL9</accession>
<keyword evidence="2" id="KW-1185">Reference proteome</keyword>
<dbReference type="InParanoid" id="A7EHL9"/>
<dbReference type="RefSeq" id="XP_001595003.1">
    <property type="nucleotide sequence ID" value="XM_001594953.1"/>
</dbReference>
<protein>
    <submittedName>
        <fullName evidence="1">Uncharacterized protein</fullName>
    </submittedName>
</protein>
<reference evidence="2" key="1">
    <citation type="journal article" date="2011" name="PLoS Genet.">
        <title>Genomic analysis of the necrotrophic fungal pathogens Sclerotinia sclerotiorum and Botrytis cinerea.</title>
        <authorList>
            <person name="Amselem J."/>
            <person name="Cuomo C.A."/>
            <person name="van Kan J.A."/>
            <person name="Viaud M."/>
            <person name="Benito E.P."/>
            <person name="Couloux A."/>
            <person name="Coutinho P.M."/>
            <person name="de Vries R.P."/>
            <person name="Dyer P.S."/>
            <person name="Fillinger S."/>
            <person name="Fournier E."/>
            <person name="Gout L."/>
            <person name="Hahn M."/>
            <person name="Kohn L."/>
            <person name="Lapalu N."/>
            <person name="Plummer K.M."/>
            <person name="Pradier J.M."/>
            <person name="Quevillon E."/>
            <person name="Sharon A."/>
            <person name="Simon A."/>
            <person name="ten Have A."/>
            <person name="Tudzynski B."/>
            <person name="Tudzynski P."/>
            <person name="Wincker P."/>
            <person name="Andrew M."/>
            <person name="Anthouard V."/>
            <person name="Beever R.E."/>
            <person name="Beffa R."/>
            <person name="Benoit I."/>
            <person name="Bouzid O."/>
            <person name="Brault B."/>
            <person name="Chen Z."/>
            <person name="Choquer M."/>
            <person name="Collemare J."/>
            <person name="Cotton P."/>
            <person name="Danchin E.G."/>
            <person name="Da Silva C."/>
            <person name="Gautier A."/>
            <person name="Giraud C."/>
            <person name="Giraud T."/>
            <person name="Gonzalez C."/>
            <person name="Grossetete S."/>
            <person name="Guldener U."/>
            <person name="Henrissat B."/>
            <person name="Howlett B.J."/>
            <person name="Kodira C."/>
            <person name="Kretschmer M."/>
            <person name="Lappartient A."/>
            <person name="Leroch M."/>
            <person name="Levis C."/>
            <person name="Mauceli E."/>
            <person name="Neuveglise C."/>
            <person name="Oeser B."/>
            <person name="Pearson M."/>
            <person name="Poulain J."/>
            <person name="Poussereau N."/>
            <person name="Quesneville H."/>
            <person name="Rascle C."/>
            <person name="Schumacher J."/>
            <person name="Segurens B."/>
            <person name="Sexton A."/>
            <person name="Silva E."/>
            <person name="Sirven C."/>
            <person name="Soanes D.M."/>
            <person name="Talbot N.J."/>
            <person name="Templeton M."/>
            <person name="Yandava C."/>
            <person name="Yarden O."/>
            <person name="Zeng Q."/>
            <person name="Rollins J.A."/>
            <person name="Lebrun M.H."/>
            <person name="Dickman M."/>
        </authorList>
    </citation>
    <scope>NUCLEOTIDE SEQUENCE [LARGE SCALE GENOMIC DNA]</scope>
    <source>
        <strain evidence="2">ATCC 18683 / 1980 / Ss-1</strain>
    </source>
</reference>
<proteinExistence type="predicted"/>
<dbReference type="Proteomes" id="UP000001312">
    <property type="component" value="Unassembled WGS sequence"/>
</dbReference>
<organism evidence="1 2">
    <name type="scientific">Sclerotinia sclerotiorum (strain ATCC 18683 / 1980 / Ss-1)</name>
    <name type="common">White mold</name>
    <name type="synonym">Whetzelinia sclerotiorum</name>
    <dbReference type="NCBI Taxonomy" id="665079"/>
    <lineage>
        <taxon>Eukaryota</taxon>
        <taxon>Fungi</taxon>
        <taxon>Dikarya</taxon>
        <taxon>Ascomycota</taxon>
        <taxon>Pezizomycotina</taxon>
        <taxon>Leotiomycetes</taxon>
        <taxon>Helotiales</taxon>
        <taxon>Sclerotiniaceae</taxon>
        <taxon>Sclerotinia</taxon>
    </lineage>
</organism>
<name>A7EHL9_SCLS1</name>
<dbReference type="HOGENOM" id="CLU_2513994_0_0_1"/>